<evidence type="ECO:0000313" key="9">
    <source>
        <dbReference type="EMBL" id="OGY57945.1"/>
    </source>
</evidence>
<dbReference type="SUPFAM" id="SSF50447">
    <property type="entry name" value="Translation proteins"/>
    <property type="match status" value="1"/>
</dbReference>
<evidence type="ECO:0000256" key="5">
    <source>
        <dbReference type="ARBA" id="ARBA00023274"/>
    </source>
</evidence>
<protein>
    <recommendedName>
        <fullName evidence="6">Large ribosomal subunit protein uL3</fullName>
    </recommendedName>
    <alternativeName>
        <fullName evidence="7">50S ribosomal protein L3</fullName>
    </alternativeName>
</protein>
<dbReference type="InterPro" id="IPR019927">
    <property type="entry name" value="Ribosomal_uL3_bac/org-type"/>
</dbReference>
<feature type="region of interest" description="Disordered" evidence="8">
    <location>
        <begin position="57"/>
        <end position="96"/>
    </location>
</feature>
<reference evidence="9 10" key="1">
    <citation type="journal article" date="2016" name="Nat. Commun.">
        <title>Thousands of microbial genomes shed light on interconnected biogeochemical processes in an aquifer system.</title>
        <authorList>
            <person name="Anantharaman K."/>
            <person name="Brown C.T."/>
            <person name="Hug L.A."/>
            <person name="Sharon I."/>
            <person name="Castelle C.J."/>
            <person name="Probst A.J."/>
            <person name="Thomas B.C."/>
            <person name="Singh A."/>
            <person name="Wilkins M.J."/>
            <person name="Karaoz U."/>
            <person name="Brodie E.L."/>
            <person name="Williams K.H."/>
            <person name="Hubbard S.S."/>
            <person name="Banfield J.F."/>
        </authorList>
    </citation>
    <scope>NUCLEOTIDE SEQUENCE [LARGE SCALE GENOMIC DNA]</scope>
</reference>
<keyword evidence="3" id="KW-0694">RNA-binding</keyword>
<organism evidence="9 10">
    <name type="scientific">Candidatus Colwellbacteria bacterium RIFCSPHIGHO2_02_FULL_43_15</name>
    <dbReference type="NCBI Taxonomy" id="1797686"/>
    <lineage>
        <taxon>Bacteria</taxon>
        <taxon>Candidatus Colwelliibacteriota</taxon>
    </lineage>
</organism>
<dbReference type="Gene3D" id="2.40.30.10">
    <property type="entry name" value="Translation factors"/>
    <property type="match status" value="1"/>
</dbReference>
<dbReference type="InterPro" id="IPR000597">
    <property type="entry name" value="Ribosomal_uL3"/>
</dbReference>
<sequence length="138" mass="15019">MERLIGKKLKMSQIWQDDKIVPVTFISTETEPDLEVGSLVKVSGISKGRGFQGVVKRHGFGGGPKTHGQKNRQRAPGSIGSTAPQRVWPGRRMAGRMGGDKITVKNLKVVEVDKEKKLVLLRGAVAGAINSKVQIYKS</sequence>
<dbReference type="FunFam" id="2.40.30.10:FF:000004">
    <property type="entry name" value="50S ribosomal protein L3"/>
    <property type="match status" value="1"/>
</dbReference>
<name>A0A1G1YZY1_9BACT</name>
<dbReference type="GO" id="GO:0019843">
    <property type="term" value="F:rRNA binding"/>
    <property type="evidence" value="ECO:0007669"/>
    <property type="project" value="UniProtKB-KW"/>
</dbReference>
<evidence type="ECO:0000256" key="6">
    <source>
        <dbReference type="ARBA" id="ARBA00035243"/>
    </source>
</evidence>
<evidence type="ECO:0000256" key="1">
    <source>
        <dbReference type="ARBA" id="ARBA00006540"/>
    </source>
</evidence>
<evidence type="ECO:0000256" key="8">
    <source>
        <dbReference type="SAM" id="MobiDB-lite"/>
    </source>
</evidence>
<evidence type="ECO:0000256" key="3">
    <source>
        <dbReference type="ARBA" id="ARBA00022884"/>
    </source>
</evidence>
<dbReference type="Proteomes" id="UP000178651">
    <property type="component" value="Unassembled WGS sequence"/>
</dbReference>
<evidence type="ECO:0000256" key="4">
    <source>
        <dbReference type="ARBA" id="ARBA00022980"/>
    </source>
</evidence>
<comment type="similarity">
    <text evidence="1">Belongs to the universal ribosomal protein uL3 family.</text>
</comment>
<dbReference type="InterPro" id="IPR009000">
    <property type="entry name" value="Transl_B-barrel_sf"/>
</dbReference>
<evidence type="ECO:0000256" key="2">
    <source>
        <dbReference type="ARBA" id="ARBA00022730"/>
    </source>
</evidence>
<keyword evidence="5" id="KW-0687">Ribonucleoprotein</keyword>
<dbReference type="GO" id="GO:0003735">
    <property type="term" value="F:structural constituent of ribosome"/>
    <property type="evidence" value="ECO:0007669"/>
    <property type="project" value="InterPro"/>
</dbReference>
<dbReference type="PANTHER" id="PTHR11229">
    <property type="entry name" value="50S RIBOSOMAL PROTEIN L3"/>
    <property type="match status" value="1"/>
</dbReference>
<accession>A0A1G1YZY1</accession>
<comment type="caution">
    <text evidence="9">The sequence shown here is derived from an EMBL/GenBank/DDBJ whole genome shotgun (WGS) entry which is preliminary data.</text>
</comment>
<dbReference type="GO" id="GO:0006412">
    <property type="term" value="P:translation"/>
    <property type="evidence" value="ECO:0007669"/>
    <property type="project" value="InterPro"/>
</dbReference>
<dbReference type="Pfam" id="PF00297">
    <property type="entry name" value="Ribosomal_L3"/>
    <property type="match status" value="1"/>
</dbReference>
<dbReference type="PANTHER" id="PTHR11229:SF16">
    <property type="entry name" value="LARGE RIBOSOMAL SUBUNIT PROTEIN UL3C"/>
    <property type="match status" value="1"/>
</dbReference>
<keyword evidence="2" id="KW-0699">rRNA-binding</keyword>
<dbReference type="EMBL" id="MHIU01000012">
    <property type="protein sequence ID" value="OGY57945.1"/>
    <property type="molecule type" value="Genomic_DNA"/>
</dbReference>
<evidence type="ECO:0000256" key="7">
    <source>
        <dbReference type="ARBA" id="ARBA00035457"/>
    </source>
</evidence>
<keyword evidence="4 9" id="KW-0689">Ribosomal protein</keyword>
<evidence type="ECO:0000313" key="10">
    <source>
        <dbReference type="Proteomes" id="UP000178651"/>
    </source>
</evidence>
<dbReference type="GO" id="GO:0022625">
    <property type="term" value="C:cytosolic large ribosomal subunit"/>
    <property type="evidence" value="ECO:0007669"/>
    <property type="project" value="TreeGrafter"/>
</dbReference>
<gene>
    <name evidence="9" type="ORF">A3D47_00700</name>
</gene>
<dbReference type="AlphaFoldDB" id="A0A1G1YZY1"/>
<proteinExistence type="inferred from homology"/>